<accession>A0AAV0HC07</accession>
<comment type="caution">
    <text evidence="3">The sequence shown here is derived from an EMBL/GenBank/DDBJ whole genome shotgun (WGS) entry which is preliminary data.</text>
</comment>
<feature type="compositionally biased region" description="Polar residues" evidence="1">
    <location>
        <begin position="72"/>
        <end position="82"/>
    </location>
</feature>
<dbReference type="Proteomes" id="UP001154282">
    <property type="component" value="Unassembled WGS sequence"/>
</dbReference>
<evidence type="ECO:0000256" key="1">
    <source>
        <dbReference type="SAM" id="MobiDB-lite"/>
    </source>
</evidence>
<dbReference type="AlphaFoldDB" id="A0AAV0HC07"/>
<name>A0AAV0HC07_9ROSI</name>
<dbReference type="EMBL" id="CAMGYJ010000002">
    <property type="protein sequence ID" value="CAI0382851.1"/>
    <property type="molecule type" value="Genomic_DNA"/>
</dbReference>
<feature type="compositionally biased region" description="Polar residues" evidence="1">
    <location>
        <begin position="36"/>
        <end position="47"/>
    </location>
</feature>
<evidence type="ECO:0000259" key="2">
    <source>
        <dbReference type="Pfam" id="PF13178"/>
    </source>
</evidence>
<feature type="region of interest" description="Disordered" evidence="1">
    <location>
        <begin position="31"/>
        <end position="91"/>
    </location>
</feature>
<gene>
    <name evidence="3" type="ORF">LITE_LOCUS3739</name>
</gene>
<keyword evidence="4" id="KW-1185">Reference proteome</keyword>
<evidence type="ECO:0000313" key="3">
    <source>
        <dbReference type="EMBL" id="CAI0382851.1"/>
    </source>
</evidence>
<reference evidence="3" key="1">
    <citation type="submission" date="2022-08" db="EMBL/GenBank/DDBJ databases">
        <authorList>
            <person name="Gutierrez-Valencia J."/>
        </authorList>
    </citation>
    <scope>NUCLEOTIDE SEQUENCE</scope>
</reference>
<evidence type="ECO:0000313" key="4">
    <source>
        <dbReference type="Proteomes" id="UP001154282"/>
    </source>
</evidence>
<proteinExistence type="predicted"/>
<dbReference type="Pfam" id="PF13178">
    <property type="entry name" value="DUF4005"/>
    <property type="match status" value="1"/>
</dbReference>
<protein>
    <recommendedName>
        <fullName evidence="2">DUF4005 domain-containing protein</fullName>
    </recommendedName>
</protein>
<feature type="domain" description="DUF4005" evidence="2">
    <location>
        <begin position="9"/>
        <end position="78"/>
    </location>
</feature>
<organism evidence="3 4">
    <name type="scientific">Linum tenue</name>
    <dbReference type="NCBI Taxonomy" id="586396"/>
    <lineage>
        <taxon>Eukaryota</taxon>
        <taxon>Viridiplantae</taxon>
        <taxon>Streptophyta</taxon>
        <taxon>Embryophyta</taxon>
        <taxon>Tracheophyta</taxon>
        <taxon>Spermatophyta</taxon>
        <taxon>Magnoliopsida</taxon>
        <taxon>eudicotyledons</taxon>
        <taxon>Gunneridae</taxon>
        <taxon>Pentapetalae</taxon>
        <taxon>rosids</taxon>
        <taxon>fabids</taxon>
        <taxon>Malpighiales</taxon>
        <taxon>Linaceae</taxon>
        <taxon>Linum</taxon>
    </lineage>
</organism>
<dbReference type="InterPro" id="IPR025064">
    <property type="entry name" value="DUF4005"/>
</dbReference>
<sequence length="91" mass="10056">MTLPPPTTKSHDPVIAAAGSVPRFMQVTESARAKLQANNSSPRSSPDVNDREYIKKRHSLPGANGRHGSPRIQRTTSQTQPAAKNEKKWQR</sequence>